<dbReference type="EMBL" id="KV417502">
    <property type="protein sequence ID" value="KZP28670.1"/>
    <property type="molecule type" value="Genomic_DNA"/>
</dbReference>
<feature type="region of interest" description="Disordered" evidence="1">
    <location>
        <begin position="545"/>
        <end position="588"/>
    </location>
</feature>
<feature type="region of interest" description="Disordered" evidence="1">
    <location>
        <begin position="617"/>
        <end position="643"/>
    </location>
</feature>
<dbReference type="Proteomes" id="UP000076532">
    <property type="component" value="Unassembled WGS sequence"/>
</dbReference>
<feature type="region of interest" description="Disordered" evidence="1">
    <location>
        <begin position="98"/>
        <end position="135"/>
    </location>
</feature>
<feature type="region of interest" description="Disordered" evidence="1">
    <location>
        <begin position="252"/>
        <end position="281"/>
    </location>
</feature>
<dbReference type="AlphaFoldDB" id="A0A166RUL0"/>
<feature type="region of interest" description="Disordered" evidence="1">
    <location>
        <begin position="459"/>
        <end position="491"/>
    </location>
</feature>
<name>A0A166RUL0_9AGAM</name>
<evidence type="ECO:0000313" key="2">
    <source>
        <dbReference type="EMBL" id="KZP28670.1"/>
    </source>
</evidence>
<feature type="compositionally biased region" description="Low complexity" evidence="1">
    <location>
        <begin position="471"/>
        <end position="491"/>
    </location>
</feature>
<protein>
    <submittedName>
        <fullName evidence="2">Uncharacterized protein</fullName>
    </submittedName>
</protein>
<reference evidence="2 3" key="1">
    <citation type="journal article" date="2016" name="Mol. Biol. Evol.">
        <title>Comparative Genomics of Early-Diverging Mushroom-Forming Fungi Provides Insights into the Origins of Lignocellulose Decay Capabilities.</title>
        <authorList>
            <person name="Nagy L.G."/>
            <person name="Riley R."/>
            <person name="Tritt A."/>
            <person name="Adam C."/>
            <person name="Daum C."/>
            <person name="Floudas D."/>
            <person name="Sun H."/>
            <person name="Yadav J.S."/>
            <person name="Pangilinan J."/>
            <person name="Larsson K.H."/>
            <person name="Matsuura K."/>
            <person name="Barry K."/>
            <person name="Labutti K."/>
            <person name="Kuo R."/>
            <person name="Ohm R.A."/>
            <person name="Bhattacharya S.S."/>
            <person name="Shirouzu T."/>
            <person name="Yoshinaga Y."/>
            <person name="Martin F.M."/>
            <person name="Grigoriev I.V."/>
            <person name="Hibbett D.S."/>
        </authorList>
    </citation>
    <scope>NUCLEOTIDE SEQUENCE [LARGE SCALE GENOMIC DNA]</scope>
    <source>
        <strain evidence="2 3">CBS 109695</strain>
    </source>
</reference>
<evidence type="ECO:0000313" key="3">
    <source>
        <dbReference type="Proteomes" id="UP000076532"/>
    </source>
</evidence>
<feature type="region of interest" description="Disordered" evidence="1">
    <location>
        <begin position="885"/>
        <end position="913"/>
    </location>
</feature>
<feature type="compositionally biased region" description="Basic and acidic residues" evidence="1">
    <location>
        <begin position="428"/>
        <end position="437"/>
    </location>
</feature>
<organism evidence="2 3">
    <name type="scientific">Athelia psychrophila</name>
    <dbReference type="NCBI Taxonomy" id="1759441"/>
    <lineage>
        <taxon>Eukaryota</taxon>
        <taxon>Fungi</taxon>
        <taxon>Dikarya</taxon>
        <taxon>Basidiomycota</taxon>
        <taxon>Agaricomycotina</taxon>
        <taxon>Agaricomycetes</taxon>
        <taxon>Agaricomycetidae</taxon>
        <taxon>Atheliales</taxon>
        <taxon>Atheliaceae</taxon>
        <taxon>Athelia</taxon>
    </lineage>
</organism>
<feature type="compositionally biased region" description="Acidic residues" evidence="1">
    <location>
        <begin position="789"/>
        <end position="804"/>
    </location>
</feature>
<feature type="compositionally biased region" description="Basic and acidic residues" evidence="1">
    <location>
        <begin position="805"/>
        <end position="815"/>
    </location>
</feature>
<feature type="region of interest" description="Disordered" evidence="1">
    <location>
        <begin position="782"/>
        <end position="822"/>
    </location>
</feature>
<proteinExistence type="predicted"/>
<gene>
    <name evidence="2" type="ORF">FIBSPDRAFT_1039422</name>
</gene>
<feature type="compositionally biased region" description="Low complexity" evidence="1">
    <location>
        <begin position="267"/>
        <end position="281"/>
    </location>
</feature>
<feature type="compositionally biased region" description="Basic residues" evidence="1">
    <location>
        <begin position="557"/>
        <end position="568"/>
    </location>
</feature>
<feature type="compositionally biased region" description="Acidic residues" evidence="1">
    <location>
        <begin position="1"/>
        <end position="11"/>
    </location>
</feature>
<keyword evidence="3" id="KW-1185">Reference proteome</keyword>
<feature type="region of interest" description="Disordered" evidence="1">
    <location>
        <begin position="390"/>
        <end position="445"/>
    </location>
</feature>
<dbReference type="OrthoDB" id="21151at2759"/>
<dbReference type="STRING" id="436010.A0A166RUL0"/>
<accession>A0A166RUL0</accession>
<evidence type="ECO:0000256" key="1">
    <source>
        <dbReference type="SAM" id="MobiDB-lite"/>
    </source>
</evidence>
<feature type="region of interest" description="Disordered" evidence="1">
    <location>
        <begin position="1"/>
        <end position="27"/>
    </location>
</feature>
<sequence>MAEPVFEDGDPLGEYLKEAGDTMPGHSDPTYSQDVLWSTLVSAFHACLSYLPTDTPLTHEHHASPFAERFKYDIISSSLLATTADFAPLRSGSSLGTPAFPGALGHSRGSSVSQDHQHRGPVEQGQGLVDRRAPRAPAQGHVDVRPLAALGLVLAILTAGYHVLAVLTLLSGGALFLVLNSQASPHPVAEQEPEARQEEDKTTPNMTALHELIVAGSIWDSIVHSTIALLESEESAPSTSFSSPFPSVPPTSMSPSFFHGNNSINGPTSPSKSPTKLSSRLSPASLALRGALQSALSMTHAHCDSVRALLSALTLPGELAQMAEMYAPPSPGPSRFLSARDSPNNLSHVFGGAPGVGRPVSFPGSKLTTPSRDRQRLVKRATWDGHVAAPQNAAVASSPNVTVRKRRAGRRMGEMKSLDLGSSQADRSQGDEAKGDDETPFGPAALGLHRTRKLSGLSQLLSPGFAPSTPPRRAAAAPVTPPSVSSAHAAPYTPYMPRTPFAGGNPAYGGRHHLSLGALHSALAGALASKRFACAHLLALRFDEEDASPPPPAPHSHSSRPHSRRRSRAPGSSQDGREDEEEKEREREAYWEDVRSVMGLLASTLSDTAASLVEALAEAEEQRRRDGNPTPTSEGYRSLPRSLLDPDASFSVVGGSDIGDDVFDSPKGARKRLMLDVLNIDDQGEGEADGFAPAPSRLSRFAAHVGAIQAALDGAKEDLDDCVAAVRQSTAGAGAEAASSGGEDRNAEEEAMLAYERMRRELGLALRECERGREKLAELIATRASSTTDAEEEGEGDGVPELAEDSDRSDKHDSVGVHTRTPTVEFHTDPLIAAPDPHYPDDDGVVPPMGAELVYEAEPEPAVTFNRERSKLTREERIRVAKAKRDSGLGLLDNQETEQNDGSQEGEPWSHGVDVVQELKDVIWQVGERRRRQAEVEL</sequence>